<proteinExistence type="predicted"/>
<keyword evidence="18" id="KW-0862">Zinc</keyword>
<comment type="function">
    <text evidence="2">The aspartyl protease (PR) mediates the proteolytic cleavages of the Gag and Gag-Pol polyproteins after assembly of the VLP.</text>
</comment>
<keyword evidence="12" id="KW-0547">Nucleotide-binding</keyword>
<dbReference type="GO" id="GO:0005524">
    <property type="term" value="F:ATP binding"/>
    <property type="evidence" value="ECO:0007669"/>
    <property type="project" value="UniProtKB-KW"/>
</dbReference>
<dbReference type="InterPro" id="IPR050951">
    <property type="entry name" value="Retrovirus_Pol_polyprotein"/>
</dbReference>
<keyword evidence="7" id="KW-0645">Protease</keyword>
<dbReference type="Pfam" id="PF22938">
    <property type="entry name" value="Integrase_p58_C"/>
    <property type="match status" value="1"/>
</dbReference>
<dbReference type="InterPro" id="IPR043502">
    <property type="entry name" value="DNA/RNA_pol_sf"/>
</dbReference>
<dbReference type="Proteomes" id="UP000683360">
    <property type="component" value="Unassembled WGS sequence"/>
</dbReference>
<dbReference type="InterPro" id="IPR041588">
    <property type="entry name" value="Integrase_H2C2"/>
</dbReference>
<evidence type="ECO:0000256" key="23">
    <source>
        <dbReference type="ARBA" id="ARBA00022918"/>
    </source>
</evidence>
<dbReference type="GO" id="GO:0015074">
    <property type="term" value="P:DNA integration"/>
    <property type="evidence" value="ECO:0007669"/>
    <property type="project" value="UniProtKB-KW"/>
</dbReference>
<evidence type="ECO:0000256" key="34">
    <source>
        <dbReference type="ARBA" id="ARBA00063849"/>
    </source>
</evidence>
<evidence type="ECO:0000259" key="36">
    <source>
        <dbReference type="PROSITE" id="PS50878"/>
    </source>
</evidence>
<reference evidence="38" key="1">
    <citation type="submission" date="2021-03" db="EMBL/GenBank/DDBJ databases">
        <authorList>
            <person name="Bekaert M."/>
        </authorList>
    </citation>
    <scope>NUCLEOTIDE SEQUENCE</scope>
</reference>
<keyword evidence="26" id="KW-0238">DNA-binding</keyword>
<sequence>MDLSSGYYQVEMDPNDKEKTAFTSHEGLYQFKVMSFGLCNAVATFERLMETVLRGLHWKTCILYIDDIIVFAKDFDSHIQRLDTVLERISNAGLKISPKRCNLFQKRVKFLGHIVSEEGVSTDPRKIECVKNWPPLKNVHDVRSFLGTCSYYRRFIPSFSDIARPLNKLTEKNTKFVWTEDCETSFQTLKEKLTQTPILVYPCMDKPFILDTDASGYGIGAVLSQVYDGIEKPVAYYSRSLNRPERNYCVTRRELLAVVESVKHFHHYLYGTYFKVRTDHGALNWLRKFKNPEGQMARWIEVLETYNYKIEHRPGKQHGNADGLSRQCFPCNHCFRQETKENEYQEQYIRAIKSDEVPSTSFQEPVDYWLSPDLKKEIREAQLTDKDLNIIIKWLETDSAQPKWSEVLVHNTSVKTLRAKWKQLILHKGILYINQVDEDSNTILKRLIIPKIWRDEVLRMLHNDPGSGHLGVARTLARTKSRVYWPDITRDVNLWCKMCLVCQSRKRPARKARVGLGQYAVGAPMERIGMDLLGPLPQSRQGNKYILIVSDYFTRWIEAYPIPDIHAHTICRVFIAEFISRYEIPRQIHTDRGTQFTSQLFKEICDTFRIDKTFTTSLHPQSDGLVERFNRTVEDMLSKVVSRDQKNWDEVLPMVMLAYRTSEHDSTGQTPSMMMFGREAELPIDLVLGLPPNVIPSTHSDYVSNLVNRLDRIHTVASKQMESARDRQKRNYDIKINKTQYPVGALVWLHDTTRKKGLCPKLQNPWVGPYQIVEIISDLVYVIKLSQSSKPKVIHHDRLKPYNC</sequence>
<evidence type="ECO:0000256" key="6">
    <source>
        <dbReference type="ARBA" id="ARBA00022612"/>
    </source>
</evidence>
<dbReference type="GO" id="GO:0006508">
    <property type="term" value="P:proteolysis"/>
    <property type="evidence" value="ECO:0007669"/>
    <property type="project" value="UniProtKB-KW"/>
</dbReference>
<evidence type="ECO:0000256" key="27">
    <source>
        <dbReference type="ARBA" id="ARBA00023172"/>
    </source>
</evidence>
<keyword evidence="11" id="KW-0479">Metal-binding</keyword>
<evidence type="ECO:0000256" key="18">
    <source>
        <dbReference type="ARBA" id="ARBA00022833"/>
    </source>
</evidence>
<dbReference type="GO" id="GO:0003887">
    <property type="term" value="F:DNA-directed DNA polymerase activity"/>
    <property type="evidence" value="ECO:0007669"/>
    <property type="project" value="UniProtKB-KW"/>
</dbReference>
<evidence type="ECO:0000256" key="30">
    <source>
        <dbReference type="ARBA" id="ARBA00025590"/>
    </source>
</evidence>
<dbReference type="GO" id="GO:0003723">
    <property type="term" value="F:RNA binding"/>
    <property type="evidence" value="ECO:0007669"/>
    <property type="project" value="UniProtKB-KW"/>
</dbReference>
<evidence type="ECO:0000256" key="33">
    <source>
        <dbReference type="ARBA" id="ARBA00055383"/>
    </source>
</evidence>
<keyword evidence="5" id="KW-0963">Cytoplasm</keyword>
<accession>A0A8S3QCW3</accession>
<dbReference type="Gene3D" id="3.30.70.270">
    <property type="match status" value="2"/>
</dbReference>
<dbReference type="GO" id="GO:0075523">
    <property type="term" value="P:viral translational frameshifting"/>
    <property type="evidence" value="ECO:0007669"/>
    <property type="project" value="UniProtKB-KW"/>
</dbReference>
<dbReference type="GO" id="GO:0008270">
    <property type="term" value="F:zinc ion binding"/>
    <property type="evidence" value="ECO:0007669"/>
    <property type="project" value="UniProtKB-KW"/>
</dbReference>
<keyword evidence="27" id="KW-0233">DNA recombination</keyword>
<comment type="function">
    <text evidence="30">Reverse transcriptase/ribonuclease H (RT) is a multifunctional enzyme that catalyzes the conversion of the retro-elements RNA genome into dsDNA within the VLP. The enzyme displays a DNA polymerase activity that can copy either DNA or RNA templates, and a ribonuclease H (RNase H) activity that cleaves the RNA strand of RNA-DNA heteroduplexes during plus-strand synthesis and hydrolyzes RNA primers. The conversion leads to a linear dsDNA copy of the retrotransposon that includes long terminal repeats (LTRs) at both ends.</text>
</comment>
<dbReference type="GO" id="GO:0003677">
    <property type="term" value="F:DNA binding"/>
    <property type="evidence" value="ECO:0007669"/>
    <property type="project" value="UniProtKB-KW"/>
</dbReference>
<keyword evidence="39" id="KW-1185">Reference proteome</keyword>
<evidence type="ECO:0000256" key="14">
    <source>
        <dbReference type="ARBA" id="ARBA00022758"/>
    </source>
</evidence>
<comment type="function">
    <text evidence="32">Nucleocapsid protein p11 (NC) forms the nucleocore that coats the retro-elements dimeric RNA. Binds these RNAs through its zinc fingers. Promotes primer tRNA(i)-Met annealing to the multipartite primer-binding site (PBS), dimerization of Ty3 RNA and initiation of reverse transcription.</text>
</comment>
<evidence type="ECO:0000256" key="9">
    <source>
        <dbReference type="ARBA" id="ARBA00022695"/>
    </source>
</evidence>
<dbReference type="Gene3D" id="3.10.20.370">
    <property type="match status" value="1"/>
</dbReference>
<evidence type="ECO:0000256" key="29">
    <source>
        <dbReference type="ARBA" id="ARBA00023268"/>
    </source>
</evidence>
<evidence type="ECO:0000256" key="10">
    <source>
        <dbReference type="ARBA" id="ARBA00022722"/>
    </source>
</evidence>
<evidence type="ECO:0000256" key="25">
    <source>
        <dbReference type="ARBA" id="ARBA00023113"/>
    </source>
</evidence>
<dbReference type="Pfam" id="PF17921">
    <property type="entry name" value="Integrase_H2C2"/>
    <property type="match status" value="1"/>
</dbReference>
<dbReference type="GO" id="GO:0004190">
    <property type="term" value="F:aspartic-type endopeptidase activity"/>
    <property type="evidence" value="ECO:0007669"/>
    <property type="project" value="UniProtKB-KW"/>
</dbReference>
<evidence type="ECO:0000256" key="28">
    <source>
        <dbReference type="ARBA" id="ARBA00023242"/>
    </source>
</evidence>
<dbReference type="FunFam" id="3.10.20.370:FF:000001">
    <property type="entry name" value="Retrovirus-related Pol polyprotein from transposon 17.6-like protein"/>
    <property type="match status" value="1"/>
</dbReference>
<evidence type="ECO:0000256" key="16">
    <source>
        <dbReference type="ARBA" id="ARBA00022771"/>
    </source>
</evidence>
<evidence type="ECO:0000256" key="24">
    <source>
        <dbReference type="ARBA" id="ARBA00022932"/>
    </source>
</evidence>
<dbReference type="SUPFAM" id="SSF56672">
    <property type="entry name" value="DNA/RNA polymerases"/>
    <property type="match status" value="1"/>
</dbReference>
<evidence type="ECO:0000256" key="26">
    <source>
        <dbReference type="ARBA" id="ARBA00023125"/>
    </source>
</evidence>
<dbReference type="PANTHER" id="PTHR37984">
    <property type="entry name" value="PROTEIN CBG26694"/>
    <property type="match status" value="1"/>
</dbReference>
<dbReference type="Gene3D" id="3.30.420.10">
    <property type="entry name" value="Ribonuclease H-like superfamily/Ribonuclease H"/>
    <property type="match status" value="1"/>
</dbReference>
<comment type="subunit">
    <text evidence="34">The protease is a homodimer, whose active site consists of two apposed aspartic acid residues.</text>
</comment>
<dbReference type="SUPFAM" id="SSF53098">
    <property type="entry name" value="Ribonuclease H-like"/>
    <property type="match status" value="1"/>
</dbReference>
<gene>
    <name evidence="38" type="ORF">MEDL_6831</name>
</gene>
<comment type="caution">
    <text evidence="38">The sequence shown here is derived from an EMBL/GenBank/DDBJ whole genome shotgun (WGS) entry which is preliminary data.</text>
</comment>
<comment type="function">
    <text evidence="33">Capsid protein (CA) is the structural component of the virus-like particle (VLP), forming the shell that encapsulates the genomic RNA-nucleocapsid complex.</text>
</comment>
<comment type="catalytic activity">
    <reaction evidence="1">
        <text>Endonucleolytic cleavage to 5'-phosphomonoester.</text>
        <dbReference type="EC" id="3.1.26.4"/>
    </reaction>
</comment>
<protein>
    <recommendedName>
        <fullName evidence="35">Gag3-Pol3</fullName>
    </recommendedName>
</protein>
<comment type="subcellular location">
    <subcellularLocation>
        <location evidence="4">Cytoplasm</location>
    </subcellularLocation>
    <subcellularLocation>
        <location evidence="3">Nucleus</location>
    </subcellularLocation>
</comment>
<evidence type="ECO:0000256" key="5">
    <source>
        <dbReference type="ARBA" id="ARBA00022490"/>
    </source>
</evidence>
<keyword evidence="21" id="KW-0694">RNA-binding</keyword>
<keyword evidence="9" id="KW-0548">Nucleotidyltransferase</keyword>
<evidence type="ECO:0000256" key="35">
    <source>
        <dbReference type="ARBA" id="ARBA00082890"/>
    </source>
</evidence>
<keyword evidence="14" id="KW-0688">Ribosomal frameshifting</keyword>
<comment type="function">
    <text evidence="31">Integrase (IN) targets the VLP to the nucleus, where a subparticle preintegration complex (PIC) containing at least integrase and the newly synthesized dsDNA copy of the retrotransposon must transit the nuclear membrane. Once in the nucleus, integrase performs the integration of the dsDNA into the host genome.</text>
</comment>
<evidence type="ECO:0000256" key="3">
    <source>
        <dbReference type="ARBA" id="ARBA00004123"/>
    </source>
</evidence>
<feature type="domain" description="Integrase catalytic" evidence="37">
    <location>
        <begin position="520"/>
        <end position="679"/>
    </location>
</feature>
<keyword evidence="25" id="KW-0917">Virion maturation</keyword>
<evidence type="ECO:0000256" key="31">
    <source>
        <dbReference type="ARBA" id="ARBA00025615"/>
    </source>
</evidence>
<dbReference type="FunFam" id="3.30.70.270:FF:000003">
    <property type="entry name" value="Transposon Ty3-G Gag-Pol polyprotein"/>
    <property type="match status" value="1"/>
</dbReference>
<evidence type="ECO:0000256" key="11">
    <source>
        <dbReference type="ARBA" id="ARBA00022723"/>
    </source>
</evidence>
<evidence type="ECO:0000256" key="15">
    <source>
        <dbReference type="ARBA" id="ARBA00022759"/>
    </source>
</evidence>
<keyword evidence="15" id="KW-0255">Endonuclease</keyword>
<evidence type="ECO:0000256" key="7">
    <source>
        <dbReference type="ARBA" id="ARBA00022670"/>
    </source>
</evidence>
<dbReference type="InterPro" id="IPR000477">
    <property type="entry name" value="RT_dom"/>
</dbReference>
<dbReference type="CDD" id="cd01647">
    <property type="entry name" value="RT_LTR"/>
    <property type="match status" value="1"/>
</dbReference>
<dbReference type="Gene3D" id="1.10.340.70">
    <property type="match status" value="1"/>
</dbReference>
<dbReference type="InterPro" id="IPR036397">
    <property type="entry name" value="RNaseH_sf"/>
</dbReference>
<dbReference type="OrthoDB" id="116078at2759"/>
<evidence type="ECO:0000313" key="38">
    <source>
        <dbReference type="EMBL" id="CAG2191633.1"/>
    </source>
</evidence>
<dbReference type="FunFam" id="3.30.420.10:FF:000032">
    <property type="entry name" value="Retrovirus-related Pol polyprotein from transposon 297-like Protein"/>
    <property type="match status" value="1"/>
</dbReference>
<dbReference type="AlphaFoldDB" id="A0A8S3QCW3"/>
<evidence type="ECO:0000256" key="22">
    <source>
        <dbReference type="ARBA" id="ARBA00022908"/>
    </source>
</evidence>
<dbReference type="GO" id="GO:0005634">
    <property type="term" value="C:nucleus"/>
    <property type="evidence" value="ECO:0007669"/>
    <property type="project" value="UniProtKB-SubCell"/>
</dbReference>
<dbReference type="InterPro" id="IPR054465">
    <property type="entry name" value="Integrase_p58-like_C"/>
</dbReference>
<evidence type="ECO:0000259" key="37">
    <source>
        <dbReference type="PROSITE" id="PS50994"/>
    </source>
</evidence>
<organism evidence="38 39">
    <name type="scientific">Mytilus edulis</name>
    <name type="common">Blue mussel</name>
    <dbReference type="NCBI Taxonomy" id="6550"/>
    <lineage>
        <taxon>Eukaryota</taxon>
        <taxon>Metazoa</taxon>
        <taxon>Spiralia</taxon>
        <taxon>Lophotrochozoa</taxon>
        <taxon>Mollusca</taxon>
        <taxon>Bivalvia</taxon>
        <taxon>Autobranchia</taxon>
        <taxon>Pteriomorphia</taxon>
        <taxon>Mytilida</taxon>
        <taxon>Mytiloidea</taxon>
        <taxon>Mytilidae</taxon>
        <taxon>Mytilinae</taxon>
        <taxon>Mytilus</taxon>
    </lineage>
</organism>
<dbReference type="Pfam" id="PF00665">
    <property type="entry name" value="rve"/>
    <property type="match status" value="1"/>
</dbReference>
<evidence type="ECO:0000256" key="32">
    <source>
        <dbReference type="ARBA" id="ARBA00055265"/>
    </source>
</evidence>
<dbReference type="PROSITE" id="PS50878">
    <property type="entry name" value="RT_POL"/>
    <property type="match status" value="1"/>
</dbReference>
<keyword evidence="16" id="KW-0863">Zinc-finger</keyword>
<dbReference type="InterPro" id="IPR043128">
    <property type="entry name" value="Rev_trsase/Diguanyl_cyclase"/>
</dbReference>
<dbReference type="InterPro" id="IPR001584">
    <property type="entry name" value="Integrase_cat-core"/>
</dbReference>
<evidence type="ECO:0000256" key="20">
    <source>
        <dbReference type="ARBA" id="ARBA00022842"/>
    </source>
</evidence>
<evidence type="ECO:0000256" key="2">
    <source>
        <dbReference type="ARBA" id="ARBA00002180"/>
    </source>
</evidence>
<evidence type="ECO:0000313" key="39">
    <source>
        <dbReference type="Proteomes" id="UP000683360"/>
    </source>
</evidence>
<dbReference type="GO" id="GO:0006310">
    <property type="term" value="P:DNA recombination"/>
    <property type="evidence" value="ECO:0007669"/>
    <property type="project" value="UniProtKB-KW"/>
</dbReference>
<evidence type="ECO:0000256" key="8">
    <source>
        <dbReference type="ARBA" id="ARBA00022679"/>
    </source>
</evidence>
<dbReference type="GO" id="GO:0005737">
    <property type="term" value="C:cytoplasm"/>
    <property type="evidence" value="ECO:0007669"/>
    <property type="project" value="UniProtKB-SubCell"/>
</dbReference>
<keyword evidence="8" id="KW-0808">Transferase</keyword>
<keyword evidence="20" id="KW-0460">Magnesium</keyword>
<keyword evidence="13" id="KW-0064">Aspartyl protease</keyword>
<dbReference type="GO" id="GO:0004523">
    <property type="term" value="F:RNA-DNA hybrid ribonuclease activity"/>
    <property type="evidence" value="ECO:0007669"/>
    <property type="project" value="UniProtKB-EC"/>
</dbReference>
<dbReference type="Pfam" id="PF00078">
    <property type="entry name" value="RVT_1"/>
    <property type="match status" value="1"/>
</dbReference>
<keyword evidence="24" id="KW-0239">DNA-directed DNA polymerase</keyword>
<keyword evidence="23" id="KW-0695">RNA-directed DNA polymerase</keyword>
<evidence type="ECO:0000256" key="12">
    <source>
        <dbReference type="ARBA" id="ARBA00022741"/>
    </source>
</evidence>
<evidence type="ECO:0000256" key="4">
    <source>
        <dbReference type="ARBA" id="ARBA00004496"/>
    </source>
</evidence>
<dbReference type="EMBL" id="CAJPWZ010000368">
    <property type="protein sequence ID" value="CAG2191633.1"/>
    <property type="molecule type" value="Genomic_DNA"/>
</dbReference>
<keyword evidence="10" id="KW-0540">Nuclease</keyword>
<evidence type="ECO:0000256" key="21">
    <source>
        <dbReference type="ARBA" id="ARBA00022884"/>
    </source>
</evidence>
<dbReference type="FunFam" id="1.10.340.70:FF:000001">
    <property type="entry name" value="Retrovirus-related Pol polyprotein from transposon gypsy-like Protein"/>
    <property type="match status" value="1"/>
</dbReference>
<keyword evidence="22" id="KW-0229">DNA integration</keyword>
<dbReference type="GO" id="GO:0003964">
    <property type="term" value="F:RNA-directed DNA polymerase activity"/>
    <property type="evidence" value="ECO:0007669"/>
    <property type="project" value="UniProtKB-KW"/>
</dbReference>
<dbReference type="InterPro" id="IPR012337">
    <property type="entry name" value="RNaseH-like_sf"/>
</dbReference>
<evidence type="ECO:0000256" key="19">
    <source>
        <dbReference type="ARBA" id="ARBA00022840"/>
    </source>
</evidence>
<evidence type="ECO:0000256" key="1">
    <source>
        <dbReference type="ARBA" id="ARBA00000077"/>
    </source>
</evidence>
<keyword evidence="29" id="KW-0511">Multifunctional enzyme</keyword>
<dbReference type="FunFam" id="3.10.10.10:FF:000007">
    <property type="entry name" value="Retrovirus-related Pol polyprotein from transposon 17.6-like Protein"/>
    <property type="match status" value="1"/>
</dbReference>
<keyword evidence="28" id="KW-0539">Nucleus</keyword>
<evidence type="ECO:0000256" key="13">
    <source>
        <dbReference type="ARBA" id="ARBA00022750"/>
    </source>
</evidence>
<dbReference type="InterPro" id="IPR041577">
    <property type="entry name" value="RT_RNaseH_2"/>
</dbReference>
<dbReference type="PROSITE" id="PS50994">
    <property type="entry name" value="INTEGRASE"/>
    <property type="match status" value="1"/>
</dbReference>
<keyword evidence="6" id="KW-1188">Viral release from host cell</keyword>
<dbReference type="FunFam" id="3.30.70.270:FF:000026">
    <property type="entry name" value="Transposon Ty3-G Gag-Pol polyprotein"/>
    <property type="match status" value="1"/>
</dbReference>
<feature type="domain" description="Reverse transcriptase" evidence="36">
    <location>
        <begin position="1"/>
        <end position="115"/>
    </location>
</feature>
<name>A0A8S3QCW3_MYTED</name>
<dbReference type="Pfam" id="PF17919">
    <property type="entry name" value="RT_RNaseH_2"/>
    <property type="match status" value="1"/>
</dbReference>
<dbReference type="PANTHER" id="PTHR37984:SF5">
    <property type="entry name" value="PROTEIN NYNRIN-LIKE"/>
    <property type="match status" value="1"/>
</dbReference>
<evidence type="ECO:0000256" key="17">
    <source>
        <dbReference type="ARBA" id="ARBA00022801"/>
    </source>
</evidence>
<keyword evidence="17" id="KW-0378">Hydrolase</keyword>
<dbReference type="CDD" id="cd09274">
    <property type="entry name" value="RNase_HI_RT_Ty3"/>
    <property type="match status" value="1"/>
</dbReference>
<keyword evidence="19" id="KW-0067">ATP-binding</keyword>